<dbReference type="PANTHER" id="PTHR43333:SF1">
    <property type="entry name" value="D-ISOMER SPECIFIC 2-HYDROXYACID DEHYDROGENASE NAD-BINDING DOMAIN-CONTAINING PROTEIN"/>
    <property type="match status" value="1"/>
</dbReference>
<dbReference type="EMBL" id="SNYM01000001">
    <property type="protein sequence ID" value="TDQ51081.1"/>
    <property type="molecule type" value="Genomic_DNA"/>
</dbReference>
<dbReference type="CDD" id="cd12164">
    <property type="entry name" value="GDH_like_2"/>
    <property type="match status" value="1"/>
</dbReference>
<evidence type="ECO:0000256" key="2">
    <source>
        <dbReference type="ARBA" id="ARBA00023027"/>
    </source>
</evidence>
<dbReference type="GO" id="GO:0051287">
    <property type="term" value="F:NAD binding"/>
    <property type="evidence" value="ECO:0007669"/>
    <property type="project" value="InterPro"/>
</dbReference>
<dbReference type="AlphaFoldDB" id="A0A4R6UV39"/>
<dbReference type="GO" id="GO:0016491">
    <property type="term" value="F:oxidoreductase activity"/>
    <property type="evidence" value="ECO:0007669"/>
    <property type="project" value="UniProtKB-KW"/>
</dbReference>
<dbReference type="RefSeq" id="WP_133586938.1">
    <property type="nucleotide sequence ID" value="NZ_CP037953.1"/>
</dbReference>
<protein>
    <submittedName>
        <fullName evidence="4">Glyoxylate/hydroxypyruvate reductase A</fullName>
    </submittedName>
</protein>
<keyword evidence="4" id="KW-0670">Pyruvate</keyword>
<keyword evidence="5" id="KW-1185">Reference proteome</keyword>
<accession>A0A4R6UV39</accession>
<dbReference type="InterPro" id="IPR006140">
    <property type="entry name" value="D-isomer_DH_NAD-bd"/>
</dbReference>
<dbReference type="SUPFAM" id="SSF51735">
    <property type="entry name" value="NAD(P)-binding Rossmann-fold domains"/>
    <property type="match status" value="1"/>
</dbReference>
<evidence type="ECO:0000256" key="1">
    <source>
        <dbReference type="ARBA" id="ARBA00023002"/>
    </source>
</evidence>
<name>A0A4R6UV39_9GAMM</name>
<evidence type="ECO:0000259" key="3">
    <source>
        <dbReference type="Pfam" id="PF02826"/>
    </source>
</evidence>
<proteinExistence type="predicted"/>
<gene>
    <name evidence="4" type="ORF">EV696_10150</name>
</gene>
<dbReference type="Proteomes" id="UP000295375">
    <property type="component" value="Unassembled WGS sequence"/>
</dbReference>
<dbReference type="OrthoDB" id="9787219at2"/>
<organism evidence="4 5">
    <name type="scientific">Permianibacter aggregans</name>
    <dbReference type="NCBI Taxonomy" id="1510150"/>
    <lineage>
        <taxon>Bacteria</taxon>
        <taxon>Pseudomonadati</taxon>
        <taxon>Pseudomonadota</taxon>
        <taxon>Gammaproteobacteria</taxon>
        <taxon>Pseudomonadales</taxon>
        <taxon>Pseudomonadaceae</taxon>
        <taxon>Permianibacter</taxon>
    </lineage>
</organism>
<keyword evidence="1" id="KW-0560">Oxidoreductase</keyword>
<evidence type="ECO:0000313" key="5">
    <source>
        <dbReference type="Proteomes" id="UP000295375"/>
    </source>
</evidence>
<reference evidence="4 5" key="1">
    <citation type="submission" date="2019-03" db="EMBL/GenBank/DDBJ databases">
        <title>Genomic Encyclopedia of Type Strains, Phase IV (KMG-IV): sequencing the most valuable type-strain genomes for metagenomic binning, comparative biology and taxonomic classification.</title>
        <authorList>
            <person name="Goeker M."/>
        </authorList>
    </citation>
    <scope>NUCLEOTIDE SEQUENCE [LARGE SCALE GENOMIC DNA]</scope>
    <source>
        <strain evidence="4 5">DSM 103792</strain>
    </source>
</reference>
<dbReference type="SUPFAM" id="SSF52283">
    <property type="entry name" value="Formate/glycerate dehydrogenase catalytic domain-like"/>
    <property type="match status" value="1"/>
</dbReference>
<dbReference type="Gene3D" id="3.40.50.720">
    <property type="entry name" value="NAD(P)-binding Rossmann-like Domain"/>
    <property type="match status" value="2"/>
</dbReference>
<sequence>MIIVHTPDADERRFYLQQFRLALPGKSFVCSDDDYSNDEIDTAIVWRPPPDFFAQFKKLKTIFALGAGVDALVARKDIADDVALYRLCDAGMGAQMVEYVRYGVLHWQRQMYRYQHLQLHQRWLPQPVRLAADVRVCVLGLGELGEQVAKALVADGYRVSGWSRTMTVIDGVHAASGLPALDELLTQADVVVSLLPLTTQTKYLLDSRRLSLLPEGAAIINASRGAIIDENALLNALNEERLEFALLDVFEHEPLAASHPFWNHPRVMITPHVAAVTIAEEAVKQIAENIEKRARGEPIDGVVDGKSGY</sequence>
<dbReference type="InterPro" id="IPR036291">
    <property type="entry name" value="NAD(P)-bd_dom_sf"/>
</dbReference>
<dbReference type="Pfam" id="PF02826">
    <property type="entry name" value="2-Hacid_dh_C"/>
    <property type="match status" value="1"/>
</dbReference>
<feature type="domain" description="D-isomer specific 2-hydroxyacid dehydrogenase NAD-binding" evidence="3">
    <location>
        <begin position="104"/>
        <end position="274"/>
    </location>
</feature>
<comment type="caution">
    <text evidence="4">The sequence shown here is derived from an EMBL/GenBank/DDBJ whole genome shotgun (WGS) entry which is preliminary data.</text>
</comment>
<keyword evidence="2" id="KW-0520">NAD</keyword>
<dbReference type="PANTHER" id="PTHR43333">
    <property type="entry name" value="2-HACID_DH_C DOMAIN-CONTAINING PROTEIN"/>
    <property type="match status" value="1"/>
</dbReference>
<evidence type="ECO:0000313" key="4">
    <source>
        <dbReference type="EMBL" id="TDQ51081.1"/>
    </source>
</evidence>